<dbReference type="Proteomes" id="UP000231791">
    <property type="component" value="Chromosome"/>
</dbReference>
<dbReference type="PANTHER" id="PTHR13774">
    <property type="entry name" value="PHENAZINE BIOSYNTHESIS PROTEIN"/>
    <property type="match status" value="1"/>
</dbReference>
<proteinExistence type="predicted"/>
<dbReference type="GeneID" id="49381853"/>
<dbReference type="SUPFAM" id="SSF54506">
    <property type="entry name" value="Diaminopimelate epimerase-like"/>
    <property type="match status" value="1"/>
</dbReference>
<dbReference type="GO" id="GO:0102943">
    <property type="term" value="F:trans-2,3-dihydro-3-hydroxy-anthranilate isomerase activity"/>
    <property type="evidence" value="ECO:0007669"/>
    <property type="project" value="UniProtKB-EC"/>
</dbReference>
<dbReference type="RefSeq" id="WP_030229054.1">
    <property type="nucleotide sequence ID" value="NZ_CP024985.1"/>
</dbReference>
<protein>
    <submittedName>
        <fullName evidence="1">Trans-2,3-dihydro-3-hydroxyanthranilate isomerase</fullName>
        <ecNumber evidence="1">5.3.3.17</ecNumber>
    </submittedName>
</protein>
<dbReference type="GO" id="GO:0005737">
    <property type="term" value="C:cytoplasm"/>
    <property type="evidence" value="ECO:0007669"/>
    <property type="project" value="TreeGrafter"/>
</dbReference>
<accession>A0A2K8P813</accession>
<dbReference type="Pfam" id="PF02567">
    <property type="entry name" value="PhzC-PhzF"/>
    <property type="match status" value="1"/>
</dbReference>
<dbReference type="AlphaFoldDB" id="A0A2K8P813"/>
<sequence length="296" mass="31926">MRYTHVDVFTDRPYSGNSLAVFPEAWGLGAARMLSITRELRHFESVFLARDPARPRTHRARVFDLAGELDFAGHPLIGAAAVLHALYAPDAAPADGVSWNLRLRSRTVEAVTRRRGPGRYESTLDQGPARFPRRPYGPDPATWAAIASWFSLDADDLDPELPPETVSTGLRYLVVPVRGDALARARVATPLDAPLARLGAAYAYLLDATALEGRHWTNDGLLEDTATGSGAGCAAAYLRRHGRLGDGERAVLRQGRFTGRPGEMAVSARGQGTDVRTVRVGGGVVIVGEGRLAELP</sequence>
<organism evidence="1 2">
    <name type="scientific">Streptomyces lavendulae subsp. lavendulae</name>
    <dbReference type="NCBI Taxonomy" id="58340"/>
    <lineage>
        <taxon>Bacteria</taxon>
        <taxon>Bacillati</taxon>
        <taxon>Actinomycetota</taxon>
        <taxon>Actinomycetes</taxon>
        <taxon>Kitasatosporales</taxon>
        <taxon>Streptomycetaceae</taxon>
        <taxon>Streptomyces</taxon>
    </lineage>
</organism>
<name>A0A2K8P813_STRLA</name>
<gene>
    <name evidence="1" type="primary">phzF</name>
    <name evidence="1" type="ORF">SLAV_03550</name>
</gene>
<dbReference type="Gene3D" id="3.10.310.10">
    <property type="entry name" value="Diaminopimelate Epimerase, Chain A, domain 1"/>
    <property type="match status" value="2"/>
</dbReference>
<dbReference type="InterPro" id="IPR003719">
    <property type="entry name" value="Phenazine_PhzF-like"/>
</dbReference>
<dbReference type="EMBL" id="CP024985">
    <property type="protein sequence ID" value="ATZ22618.1"/>
    <property type="molecule type" value="Genomic_DNA"/>
</dbReference>
<dbReference type="PANTHER" id="PTHR13774:SF32">
    <property type="entry name" value="ANTISENSE-ENHANCING SEQUENCE 1"/>
    <property type="match status" value="1"/>
</dbReference>
<evidence type="ECO:0000313" key="2">
    <source>
        <dbReference type="Proteomes" id="UP000231791"/>
    </source>
</evidence>
<dbReference type="PIRSF" id="PIRSF016184">
    <property type="entry name" value="PhzC_PhzF"/>
    <property type="match status" value="1"/>
</dbReference>
<evidence type="ECO:0000313" key="1">
    <source>
        <dbReference type="EMBL" id="ATZ22618.1"/>
    </source>
</evidence>
<dbReference type="KEGG" id="slx:SLAV_03550"/>
<keyword evidence="1" id="KW-0413">Isomerase</keyword>
<dbReference type="EC" id="5.3.3.17" evidence="1"/>
<keyword evidence="2" id="KW-1185">Reference proteome</keyword>
<reference evidence="1 2" key="1">
    <citation type="submission" date="2017-11" db="EMBL/GenBank/DDBJ databases">
        <title>Complete genome sequence of Streptomyces lavendulae subsp. lavendulae CCM 3239 (formerly 'Streptomyces aureofaciens CCM 3239'), the producer of the angucycline-type antibiotic auricin.</title>
        <authorList>
            <person name="Busche T."/>
            <person name="Novakova R."/>
            <person name="Al'Dilaimi A."/>
            <person name="Homerova D."/>
            <person name="Feckova L."/>
            <person name="Rezuchova B."/>
            <person name="Mingyar E."/>
            <person name="Csolleiova D."/>
            <person name="Bekeova C."/>
            <person name="Winkler A."/>
            <person name="Sevcikova B."/>
            <person name="Kalinowski J."/>
            <person name="Kormanec J."/>
            <person name="Ruckert C."/>
        </authorList>
    </citation>
    <scope>NUCLEOTIDE SEQUENCE [LARGE SCALE GENOMIC DNA]</scope>
    <source>
        <strain evidence="1 2">CCM 3239</strain>
    </source>
</reference>
<dbReference type="OrthoDB" id="9788221at2"/>
<dbReference type="NCBIfam" id="TIGR00654">
    <property type="entry name" value="PhzF_family"/>
    <property type="match status" value="1"/>
</dbReference>